<evidence type="ECO:0000256" key="2">
    <source>
        <dbReference type="ARBA" id="ARBA00023125"/>
    </source>
</evidence>
<keyword evidence="2" id="KW-0238">DNA-binding</keyword>
<dbReference type="InterPro" id="IPR005471">
    <property type="entry name" value="Tscrpt_reg_IclR_N"/>
</dbReference>
<organism evidence="7 8">
    <name type="scientific">Enemella dayhoffiae</name>
    <dbReference type="NCBI Taxonomy" id="2016507"/>
    <lineage>
        <taxon>Bacteria</taxon>
        <taxon>Bacillati</taxon>
        <taxon>Actinomycetota</taxon>
        <taxon>Actinomycetes</taxon>
        <taxon>Propionibacteriales</taxon>
        <taxon>Propionibacteriaceae</taxon>
        <taxon>Enemella</taxon>
    </lineage>
</organism>
<keyword evidence="3" id="KW-0804">Transcription</keyword>
<dbReference type="InterPro" id="IPR036388">
    <property type="entry name" value="WH-like_DNA-bd_sf"/>
</dbReference>
<evidence type="ECO:0000256" key="4">
    <source>
        <dbReference type="SAM" id="MobiDB-lite"/>
    </source>
</evidence>
<dbReference type="PANTHER" id="PTHR30136:SF35">
    <property type="entry name" value="HTH-TYPE TRANSCRIPTIONAL REGULATOR RV1719"/>
    <property type="match status" value="1"/>
</dbReference>
<dbReference type="AlphaFoldDB" id="A0A255GU63"/>
<dbReference type="Gene3D" id="1.10.10.10">
    <property type="entry name" value="Winged helix-like DNA-binding domain superfamily/Winged helix DNA-binding domain"/>
    <property type="match status" value="1"/>
</dbReference>
<keyword evidence="8" id="KW-1185">Reference proteome</keyword>
<evidence type="ECO:0000313" key="7">
    <source>
        <dbReference type="EMBL" id="OYO18326.1"/>
    </source>
</evidence>
<feature type="domain" description="HTH iclR-type" evidence="5">
    <location>
        <begin position="96"/>
        <end position="157"/>
    </location>
</feature>
<evidence type="ECO:0008006" key="9">
    <source>
        <dbReference type="Google" id="ProtNLM"/>
    </source>
</evidence>
<dbReference type="InterPro" id="IPR014757">
    <property type="entry name" value="Tscrpt_reg_IclR_C"/>
</dbReference>
<dbReference type="InterPro" id="IPR036390">
    <property type="entry name" value="WH_DNA-bd_sf"/>
</dbReference>
<dbReference type="InterPro" id="IPR050707">
    <property type="entry name" value="HTH_MetabolicPath_Reg"/>
</dbReference>
<dbReference type="PANTHER" id="PTHR30136">
    <property type="entry name" value="HELIX-TURN-HELIX TRANSCRIPTIONAL REGULATOR, ICLR FAMILY"/>
    <property type="match status" value="1"/>
</dbReference>
<dbReference type="Pfam" id="PF09339">
    <property type="entry name" value="HTH_IclR"/>
    <property type="match status" value="1"/>
</dbReference>
<accession>A0A255GU63</accession>
<feature type="compositionally biased region" description="Gly residues" evidence="4">
    <location>
        <begin position="21"/>
        <end position="36"/>
    </location>
</feature>
<dbReference type="GO" id="GO:0045892">
    <property type="term" value="P:negative regulation of DNA-templated transcription"/>
    <property type="evidence" value="ECO:0007669"/>
    <property type="project" value="TreeGrafter"/>
</dbReference>
<dbReference type="InterPro" id="IPR029016">
    <property type="entry name" value="GAF-like_dom_sf"/>
</dbReference>
<dbReference type="Pfam" id="PF01614">
    <property type="entry name" value="IclR_C"/>
    <property type="match status" value="1"/>
</dbReference>
<feature type="compositionally biased region" description="Basic residues" evidence="4">
    <location>
        <begin position="1"/>
        <end position="12"/>
    </location>
</feature>
<gene>
    <name evidence="7" type="ORF">CGZ93_15130</name>
</gene>
<keyword evidence="1" id="KW-0805">Transcription regulation</keyword>
<reference evidence="7 8" key="1">
    <citation type="submission" date="2017-07" db="EMBL/GenBank/DDBJ databases">
        <title>Draft whole genome sequences of clinical Proprionibacteriaceae strains.</title>
        <authorList>
            <person name="Bernier A.-M."/>
            <person name="Bernard K."/>
            <person name="Domingo M.-C."/>
        </authorList>
    </citation>
    <scope>NUCLEOTIDE SEQUENCE [LARGE SCALE GENOMIC DNA]</scope>
    <source>
        <strain evidence="7 8">NML 130396</strain>
    </source>
</reference>
<dbReference type="EMBL" id="NMVQ01000044">
    <property type="protein sequence ID" value="OYO18326.1"/>
    <property type="molecule type" value="Genomic_DNA"/>
</dbReference>
<evidence type="ECO:0000256" key="1">
    <source>
        <dbReference type="ARBA" id="ARBA00023015"/>
    </source>
</evidence>
<dbReference type="PROSITE" id="PS51078">
    <property type="entry name" value="ICLR_ED"/>
    <property type="match status" value="1"/>
</dbReference>
<evidence type="ECO:0000313" key="8">
    <source>
        <dbReference type="Proteomes" id="UP000216311"/>
    </source>
</evidence>
<name>A0A255GU63_9ACTN</name>
<dbReference type="GO" id="GO:0003677">
    <property type="term" value="F:DNA binding"/>
    <property type="evidence" value="ECO:0007669"/>
    <property type="project" value="UniProtKB-KW"/>
</dbReference>
<dbReference type="SUPFAM" id="SSF55781">
    <property type="entry name" value="GAF domain-like"/>
    <property type="match status" value="1"/>
</dbReference>
<sequence>MGKRSSHVARRRLSSDDAVHGPGGRAGHRGCGGAGPGPAAVRRAGGLAALSAGPAGADRADPGGVPGQRLVARGRERRLGLRLRRVDGPAVSAQLVTPVLRGLDLLEWLAAGGSAANLSEAARETGINRATLGRLLATFNAAGILEQDAAGALRFAPRMLRLSAAVLGESDLASAAARILPGVAAALGLSTYLVALDGPDVVYLQQHLPASPLVSHIGVGSRAPAQQTAPGRVLLNGTPLEWSRSGLEAGVGAAAAPILRHGASVAAISVAGPQATVDAVAEGIEGQLHEAAASIAAQLG</sequence>
<dbReference type="Proteomes" id="UP000216311">
    <property type="component" value="Unassembled WGS sequence"/>
</dbReference>
<evidence type="ECO:0000259" key="6">
    <source>
        <dbReference type="PROSITE" id="PS51078"/>
    </source>
</evidence>
<evidence type="ECO:0000259" key="5">
    <source>
        <dbReference type="PROSITE" id="PS51077"/>
    </source>
</evidence>
<feature type="domain" description="IclR-ED" evidence="6">
    <location>
        <begin position="158"/>
        <end position="300"/>
    </location>
</feature>
<dbReference type="PROSITE" id="PS51077">
    <property type="entry name" value="HTH_ICLR"/>
    <property type="match status" value="1"/>
</dbReference>
<comment type="caution">
    <text evidence="7">The sequence shown here is derived from an EMBL/GenBank/DDBJ whole genome shotgun (WGS) entry which is preliminary data.</text>
</comment>
<dbReference type="OrthoDB" id="3734039at2"/>
<evidence type="ECO:0000256" key="3">
    <source>
        <dbReference type="ARBA" id="ARBA00023163"/>
    </source>
</evidence>
<dbReference type="GO" id="GO:0003700">
    <property type="term" value="F:DNA-binding transcription factor activity"/>
    <property type="evidence" value="ECO:0007669"/>
    <property type="project" value="TreeGrafter"/>
</dbReference>
<dbReference type="SMART" id="SM00346">
    <property type="entry name" value="HTH_ICLR"/>
    <property type="match status" value="1"/>
</dbReference>
<feature type="region of interest" description="Disordered" evidence="4">
    <location>
        <begin position="1"/>
        <end position="38"/>
    </location>
</feature>
<protein>
    <recommendedName>
        <fullName evidence="9">IclR family transcriptional regulator</fullName>
    </recommendedName>
</protein>
<dbReference type="SUPFAM" id="SSF46785">
    <property type="entry name" value="Winged helix' DNA-binding domain"/>
    <property type="match status" value="1"/>
</dbReference>
<proteinExistence type="predicted"/>
<dbReference type="Gene3D" id="3.30.450.40">
    <property type="match status" value="2"/>
</dbReference>